<reference evidence="1 2" key="1">
    <citation type="journal article" date="2023" name="Mol. Ecol. Resour.">
        <title>Chromosome-level genome assembly of a triploid poplar Populus alba 'Berolinensis'.</title>
        <authorList>
            <person name="Chen S."/>
            <person name="Yu Y."/>
            <person name="Wang X."/>
            <person name="Wang S."/>
            <person name="Zhang T."/>
            <person name="Zhou Y."/>
            <person name="He R."/>
            <person name="Meng N."/>
            <person name="Wang Y."/>
            <person name="Liu W."/>
            <person name="Liu Z."/>
            <person name="Liu J."/>
            <person name="Guo Q."/>
            <person name="Huang H."/>
            <person name="Sederoff R.R."/>
            <person name="Wang G."/>
            <person name="Qu G."/>
            <person name="Chen S."/>
        </authorList>
    </citation>
    <scope>NUCLEOTIDE SEQUENCE [LARGE SCALE GENOMIC DNA]</scope>
    <source>
        <strain evidence="1">SC-2020</strain>
    </source>
</reference>
<proteinExistence type="predicted"/>
<comment type="caution">
    <text evidence="1">The sequence shown here is derived from an EMBL/GenBank/DDBJ whole genome shotgun (WGS) entry which is preliminary data.</text>
</comment>
<organism evidence="1 2">
    <name type="scientific">Populus alba x Populus x berolinensis</name>
    <dbReference type="NCBI Taxonomy" id="444605"/>
    <lineage>
        <taxon>Eukaryota</taxon>
        <taxon>Viridiplantae</taxon>
        <taxon>Streptophyta</taxon>
        <taxon>Embryophyta</taxon>
        <taxon>Tracheophyta</taxon>
        <taxon>Spermatophyta</taxon>
        <taxon>Magnoliopsida</taxon>
        <taxon>eudicotyledons</taxon>
        <taxon>Gunneridae</taxon>
        <taxon>Pentapetalae</taxon>
        <taxon>rosids</taxon>
        <taxon>fabids</taxon>
        <taxon>Malpighiales</taxon>
        <taxon>Salicaceae</taxon>
        <taxon>Saliceae</taxon>
        <taxon>Populus</taxon>
    </lineage>
</organism>
<protein>
    <submittedName>
        <fullName evidence="1">Uncharacterized protein</fullName>
    </submittedName>
</protein>
<name>A0AAD6WFM6_9ROSI</name>
<gene>
    <name evidence="1" type="ORF">NC653_000690</name>
</gene>
<accession>A0AAD6WFM6</accession>
<evidence type="ECO:0000313" key="1">
    <source>
        <dbReference type="EMBL" id="KAJ7010041.1"/>
    </source>
</evidence>
<dbReference type="AlphaFoldDB" id="A0AAD6WFM6"/>
<dbReference type="Proteomes" id="UP001164929">
    <property type="component" value="Chromosome 1"/>
</dbReference>
<keyword evidence="2" id="KW-1185">Reference proteome</keyword>
<sequence>MESEENNKNPDVNNEGERGKYRALEARLEVKRCIVVLIKLTREKKQGETFVGLLGKYCRNDKDRARAGGWARGELVLFVEGEKALEAARQLLVIGRV</sequence>
<dbReference type="EMBL" id="JAQIZT010000001">
    <property type="protein sequence ID" value="KAJ7010041.1"/>
    <property type="molecule type" value="Genomic_DNA"/>
</dbReference>
<evidence type="ECO:0000313" key="2">
    <source>
        <dbReference type="Proteomes" id="UP001164929"/>
    </source>
</evidence>